<evidence type="ECO:0000313" key="3">
    <source>
        <dbReference type="Proteomes" id="UP000034231"/>
    </source>
</evidence>
<dbReference type="AlphaFoldDB" id="A0A0G0I4E1"/>
<dbReference type="Gene3D" id="2.60.40.10">
    <property type="entry name" value="Immunoglobulins"/>
    <property type="match status" value="2"/>
</dbReference>
<dbReference type="Proteomes" id="UP000034231">
    <property type="component" value="Unassembled WGS sequence"/>
</dbReference>
<dbReference type="InterPro" id="IPR013783">
    <property type="entry name" value="Ig-like_fold"/>
</dbReference>
<name>A0A0G0I4E1_9BACT</name>
<keyword evidence="1" id="KW-0812">Transmembrane</keyword>
<comment type="caution">
    <text evidence="2">The sequence shown here is derived from an EMBL/GenBank/DDBJ whole genome shotgun (WGS) entry which is preliminary data.</text>
</comment>
<organism evidence="2 3">
    <name type="scientific">Candidatus Shapirobacteria bacterium GW2011_GWE1_38_10</name>
    <dbReference type="NCBI Taxonomy" id="1618488"/>
    <lineage>
        <taxon>Bacteria</taxon>
        <taxon>Candidatus Shapironibacteriota</taxon>
    </lineage>
</organism>
<reference evidence="2 3" key="1">
    <citation type="journal article" date="2015" name="Nature">
        <title>rRNA introns, odd ribosomes, and small enigmatic genomes across a large radiation of phyla.</title>
        <authorList>
            <person name="Brown C.T."/>
            <person name="Hug L.A."/>
            <person name="Thomas B.C."/>
            <person name="Sharon I."/>
            <person name="Castelle C.J."/>
            <person name="Singh A."/>
            <person name="Wilkins M.J."/>
            <person name="Williams K.H."/>
            <person name="Banfield J.F."/>
        </authorList>
    </citation>
    <scope>NUCLEOTIDE SEQUENCE [LARGE SCALE GENOMIC DNA]</scope>
</reference>
<feature type="transmembrane region" description="Helical" evidence="1">
    <location>
        <begin position="12"/>
        <end position="37"/>
    </location>
</feature>
<evidence type="ECO:0000313" key="2">
    <source>
        <dbReference type="EMBL" id="KKQ49432.1"/>
    </source>
</evidence>
<keyword evidence="1" id="KW-0472">Membrane</keyword>
<evidence type="ECO:0000256" key="1">
    <source>
        <dbReference type="SAM" id="Phobius"/>
    </source>
</evidence>
<dbReference type="EMBL" id="LBTX01000015">
    <property type="protein sequence ID" value="KKQ49432.1"/>
    <property type="molecule type" value="Genomic_DNA"/>
</dbReference>
<keyword evidence="1" id="KW-1133">Transmembrane helix</keyword>
<evidence type="ECO:0008006" key="4">
    <source>
        <dbReference type="Google" id="ProtNLM"/>
    </source>
</evidence>
<protein>
    <recommendedName>
        <fullName evidence="4">PE-PGRS family protein</fullName>
    </recommendedName>
</protein>
<gene>
    <name evidence="2" type="ORF">US68_C0015G0003</name>
</gene>
<accession>A0A0G0I4E1</accession>
<sequence>MIKHLFTHRPKSDLIIIFGVIFIVIISLFIVITRFLINNKNQKSSFGNNLNTFKNIDTTIKPSKGQYNYENTTNNFQTYFKSNPLVSNAIKFTNNSSSLTFYTPPQQTFASSETKEKPVVSESSITYPKIFPHIDLKYSINPTRLLEEFIVADKITAISIDKIIQNVETSGIDKYQEIDGRIDFYSQGKKSFTVPKPVMYEANSPGILSFGIKYEIKPLSKNQYSISKIITQEGQQWLNEHNRSYPIVIDLVIDNADAVANWVSSDTTYAAATQNTVIKQEGTGSVRVNIIGYAGTGKDGACTVSSTSNDEINTESCVGRATADAVNFSSTINTSAGSTAIVVSTTTTGVDVGDEVIIINLQGVGTTYADVGKYELRTVTQKIGTTKFIFDTGLQNAYAGTTQKIMVQRVPQYTNVTVNAGQIFRPMAFNGTKGGVLAFKANGTVTVSGTISASGLGFSGGTGGVDGGARATGGIAFCGTAGGGNGGQFNNAGLAGTCGGGGGTVHYAVNPLGGGGAGGGYGTFGYYGVGTNNGANGGTNASGNGGTGGVIGGGGGGGGTYGDATLAIAHLGSGGGGGGGGATTGGAGGTGGGIIIIGAGSISVSGAITSAGTNGAAPTYGGGGGGGAGGSIRLLANTITLGTNLVSAPGGTGGNSTSGGDGGNGGAGRIAAFYITSLSGSTNNPSATTAQDNLASYQDTITKTTSIDLSSSITITYYVYSNIAGQNLRFRFGETNASENSNNITIGSTNTWEQKSWDITGIDPSARNAVTKFDFYINNAEPSQIFYFDNIQTVVNNLPAIPALSLPINTATNQKLAPTFKTVTTDTESDNLQYELKICTNSIMTTGCLTYNQTSSNVGWSGQNVGTSAYSSGTTAVYIIQSGSTLAPSTTYYWKTRAKDYAGSKNWGSTQAAAYSFTTDGLSYTPTLISPANDSINQPLTLSLGTSSSDPNSNPLQYKITVCSDSDMTTDCNVYDQTSSNVGWSGQNVGTSAYSSGTVATYTFQSQLIPDTTYYWKSQSIDYSGTNVWSPTQVTPFNFTTVANPGVSQGCLLQKANNNSSIKVVWNLQASGENGILVERNVNSIGFTAFQDLGVGTTAYTDTSVSSGNSYQYRIAPYFTGPIYGDWCTTPTVTLQTGTFRFY</sequence>
<proteinExistence type="predicted"/>